<feature type="transmembrane region" description="Helical" evidence="1">
    <location>
        <begin position="125"/>
        <end position="145"/>
    </location>
</feature>
<dbReference type="RefSeq" id="WP_349241862.1">
    <property type="nucleotide sequence ID" value="NZ_JAVTTO010000003.1"/>
</dbReference>
<organism evidence="2 3">
    <name type="scientific">Asprobacillus argus</name>
    <dbReference type="NCBI Taxonomy" id="3076534"/>
    <lineage>
        <taxon>Bacteria</taxon>
        <taxon>Pseudomonadati</taxon>
        <taxon>Bacteroidota</taxon>
        <taxon>Flavobacteriia</taxon>
        <taxon>Flavobacteriales</taxon>
        <taxon>Flavobacteriaceae</taxon>
        <taxon>Asprobacillus</taxon>
    </lineage>
</organism>
<proteinExistence type="predicted"/>
<keyword evidence="1" id="KW-1133">Transmembrane helix</keyword>
<comment type="caution">
    <text evidence="2">The sequence shown here is derived from an EMBL/GenBank/DDBJ whole genome shotgun (WGS) entry which is preliminary data.</text>
</comment>
<keyword evidence="1" id="KW-0812">Transmembrane</keyword>
<evidence type="ECO:0000313" key="2">
    <source>
        <dbReference type="EMBL" id="MDT7832603.1"/>
    </source>
</evidence>
<accession>A0ABU3LGP5</accession>
<feature type="transmembrane region" description="Helical" evidence="1">
    <location>
        <begin position="46"/>
        <end position="66"/>
    </location>
</feature>
<evidence type="ECO:0000256" key="1">
    <source>
        <dbReference type="SAM" id="Phobius"/>
    </source>
</evidence>
<evidence type="ECO:0000313" key="3">
    <source>
        <dbReference type="Proteomes" id="UP001257277"/>
    </source>
</evidence>
<keyword evidence="3" id="KW-1185">Reference proteome</keyword>
<gene>
    <name evidence="2" type="ORF">RQM59_09440</name>
</gene>
<protein>
    <submittedName>
        <fullName evidence="2">Uncharacterized protein</fullName>
    </submittedName>
</protein>
<feature type="transmembrane region" description="Helical" evidence="1">
    <location>
        <begin position="78"/>
        <end position="96"/>
    </location>
</feature>
<sequence length="151" mass="15856">MDNKFSKILTILIAVLSVIGIVLFIVVSSTDEADVEAVNTAVSPLIAFSTYLFYAAVAITVVLSIVGMVKNPENLKKTLLGLAVLGVLLVVSYIMGDSTAVLDAQGAVIEGGEAGASSNQWVGTLIWYSTILVLIGGVFFVYDLLKGLVKS</sequence>
<reference evidence="2 3" key="1">
    <citation type="submission" date="2023-09" db="EMBL/GenBank/DDBJ databases">
        <title>Novel taxa isolated from Blanes Bay.</title>
        <authorList>
            <person name="Rey-Velasco X."/>
            <person name="Lucena T."/>
        </authorList>
    </citation>
    <scope>NUCLEOTIDE SEQUENCE [LARGE SCALE GENOMIC DNA]</scope>
    <source>
        <strain evidence="2 3">S356</strain>
    </source>
</reference>
<feature type="transmembrane region" description="Helical" evidence="1">
    <location>
        <begin position="7"/>
        <end position="26"/>
    </location>
</feature>
<dbReference type="EMBL" id="JAVTTO010000003">
    <property type="protein sequence ID" value="MDT7832603.1"/>
    <property type="molecule type" value="Genomic_DNA"/>
</dbReference>
<dbReference type="Proteomes" id="UP001257277">
    <property type="component" value="Unassembled WGS sequence"/>
</dbReference>
<keyword evidence="1" id="KW-0472">Membrane</keyword>
<name>A0ABU3LGP5_9FLAO</name>